<keyword evidence="1" id="KW-0812">Transmembrane</keyword>
<feature type="domain" description="Flavinylation-associated cytochrome" evidence="2">
    <location>
        <begin position="72"/>
        <end position="130"/>
    </location>
</feature>
<feature type="transmembrane region" description="Helical" evidence="1">
    <location>
        <begin position="152"/>
        <end position="174"/>
    </location>
</feature>
<feature type="transmembrane region" description="Helical" evidence="1">
    <location>
        <begin position="9"/>
        <end position="29"/>
    </location>
</feature>
<sequence length="238" mass="26772">MNPIFLMRLVFDLVAAGLLLFAFSYWWLGNVAHELAGTAMFLLVIVHNVFNRRWYGTVPKARREVRGLFNIVVTILLFVAMLALLVTSVLISNALSGIMSAYGGFTVRQIHTLAAYWVLVIVSVHLGLRWPMLMGVARKLTGSTQPNALRTLVLRAVAVLIAIYGVRSSFELAIGMELSMQMTLDWWNFEESVAGFFVHCIAIAGLYIVLTHYLMNWLQSRKRRNTDADRQAQVLPNG</sequence>
<evidence type="ECO:0000256" key="1">
    <source>
        <dbReference type="SAM" id="Phobius"/>
    </source>
</evidence>
<dbReference type="Pfam" id="PF14358">
    <property type="entry name" value="DUF4405"/>
    <property type="match status" value="1"/>
</dbReference>
<name>A0A508WSY0_9HYPH</name>
<feature type="transmembrane region" description="Helical" evidence="1">
    <location>
        <begin position="35"/>
        <end position="55"/>
    </location>
</feature>
<gene>
    <name evidence="3" type="ORF">EMEDMD4_1280084</name>
</gene>
<proteinExistence type="predicted"/>
<accession>A0A508WSY0</accession>
<evidence type="ECO:0000259" key="2">
    <source>
        <dbReference type="Pfam" id="PF14358"/>
    </source>
</evidence>
<dbReference type="InterPro" id="IPR025517">
    <property type="entry name" value="DUF4405"/>
</dbReference>
<protein>
    <recommendedName>
        <fullName evidence="2">Flavinylation-associated cytochrome domain-containing protein</fullName>
    </recommendedName>
</protein>
<feature type="transmembrane region" description="Helical" evidence="1">
    <location>
        <begin position="110"/>
        <end position="131"/>
    </location>
</feature>
<feature type="transmembrane region" description="Helical" evidence="1">
    <location>
        <begin position="194"/>
        <end position="215"/>
    </location>
</feature>
<dbReference type="Proteomes" id="UP000507954">
    <property type="component" value="Unassembled WGS sequence"/>
</dbReference>
<dbReference type="GeneID" id="25010882"/>
<feature type="transmembrane region" description="Helical" evidence="1">
    <location>
        <begin position="67"/>
        <end position="90"/>
    </location>
</feature>
<keyword evidence="1" id="KW-1133">Transmembrane helix</keyword>
<dbReference type="AlphaFoldDB" id="A0A508WSY0"/>
<dbReference type="EMBL" id="CABFNB010000033">
    <property type="protein sequence ID" value="VTZ59897.1"/>
    <property type="molecule type" value="Genomic_DNA"/>
</dbReference>
<evidence type="ECO:0000313" key="3">
    <source>
        <dbReference type="EMBL" id="VTZ59897.1"/>
    </source>
</evidence>
<keyword evidence="1" id="KW-0472">Membrane</keyword>
<reference evidence="3" key="1">
    <citation type="submission" date="2019-06" db="EMBL/GenBank/DDBJ databases">
        <authorList>
            <person name="Le Quere A."/>
            <person name="Colella S."/>
        </authorList>
    </citation>
    <scope>NUCLEOTIDE SEQUENCE</scope>
    <source>
        <strain evidence="3">EmedicaeMD41</strain>
    </source>
</reference>
<dbReference type="RefSeq" id="WP_015241444.1">
    <property type="nucleotide sequence ID" value="NZ_CABFNB010000033.1"/>
</dbReference>
<organism evidence="3">
    <name type="scientific">Sinorhizobium medicae</name>
    <dbReference type="NCBI Taxonomy" id="110321"/>
    <lineage>
        <taxon>Bacteria</taxon>
        <taxon>Pseudomonadati</taxon>
        <taxon>Pseudomonadota</taxon>
        <taxon>Alphaproteobacteria</taxon>
        <taxon>Hyphomicrobiales</taxon>
        <taxon>Rhizobiaceae</taxon>
        <taxon>Sinorhizobium/Ensifer group</taxon>
        <taxon>Sinorhizobium</taxon>
    </lineage>
</organism>